<comment type="caution">
    <text evidence="1">The sequence shown here is derived from an EMBL/GenBank/DDBJ whole genome shotgun (WGS) entry which is preliminary data.</text>
</comment>
<sequence>MAEKSKCYWTKDSYCGVEINQNDNEIFIIGSCDSTRREYIDVIIDIAKNEFEMAAVFAEDLSQHNGYKAFCSNICSPIISSALVIVDLSAPNINISCSSCNQETEALQQSVNVYWEYGYACGLAKRILLLIDETQINKLPFDVADTQVETYNLTNLRGKLIDLINVKLSEPIPPNRYHFLPPPLPSTPIGPNDHRIQPLIELVKYKAVDYYREIKPEKKKEIFKLIEVLCIFKPIFQKYLGGGGIIQIMNDYFGISQEDLKSHLKSDDTIVDIPRKSILIIAGDFCLKVQKFKLEHPELEQILIRNVHGEFDTEIRSHKIFPQNMSFDREFLPALAELRKCGFIRGELYQDQNCDTKFIIPSQVYFKRFIELYSLDYYFQQHFTLS</sequence>
<protein>
    <submittedName>
        <fullName evidence="1">Uncharacterized protein</fullName>
    </submittedName>
</protein>
<dbReference type="AlphaFoldDB" id="A0A0F9KYD4"/>
<dbReference type="EMBL" id="LAZR01008289">
    <property type="protein sequence ID" value="KKM79771.1"/>
    <property type="molecule type" value="Genomic_DNA"/>
</dbReference>
<evidence type="ECO:0000313" key="1">
    <source>
        <dbReference type="EMBL" id="KKM79771.1"/>
    </source>
</evidence>
<gene>
    <name evidence="1" type="ORF">LCGC14_1346600</name>
</gene>
<name>A0A0F9KYD4_9ZZZZ</name>
<accession>A0A0F9KYD4</accession>
<organism evidence="1">
    <name type="scientific">marine sediment metagenome</name>
    <dbReference type="NCBI Taxonomy" id="412755"/>
    <lineage>
        <taxon>unclassified sequences</taxon>
        <taxon>metagenomes</taxon>
        <taxon>ecological metagenomes</taxon>
    </lineage>
</organism>
<reference evidence="1" key="1">
    <citation type="journal article" date="2015" name="Nature">
        <title>Complex archaea that bridge the gap between prokaryotes and eukaryotes.</title>
        <authorList>
            <person name="Spang A."/>
            <person name="Saw J.H."/>
            <person name="Jorgensen S.L."/>
            <person name="Zaremba-Niedzwiedzka K."/>
            <person name="Martijn J."/>
            <person name="Lind A.E."/>
            <person name="van Eijk R."/>
            <person name="Schleper C."/>
            <person name="Guy L."/>
            <person name="Ettema T.J."/>
        </authorList>
    </citation>
    <scope>NUCLEOTIDE SEQUENCE</scope>
</reference>
<proteinExistence type="predicted"/>